<protein>
    <recommendedName>
        <fullName evidence="4">Amine oxidase domain-containing protein</fullName>
    </recommendedName>
</protein>
<evidence type="ECO:0000313" key="3">
    <source>
        <dbReference type="Proteomes" id="UP000013827"/>
    </source>
</evidence>
<evidence type="ECO:0008006" key="4">
    <source>
        <dbReference type="Google" id="ProtNLM"/>
    </source>
</evidence>
<accession>A0A0D3K7K6</accession>
<dbReference type="PANTHER" id="PTHR46313">
    <property type="match status" value="1"/>
</dbReference>
<dbReference type="PaxDb" id="2903-EOD31741"/>
<evidence type="ECO:0000256" key="1">
    <source>
        <dbReference type="SAM" id="SignalP"/>
    </source>
</evidence>
<dbReference type="OMA" id="MAYMVED"/>
<dbReference type="Pfam" id="PF13450">
    <property type="entry name" value="NAD_binding_8"/>
    <property type="match status" value="1"/>
</dbReference>
<sequence length="609" mass="64970">MLTPLTLTLTALLISLPSAAGFGLAPAHAPPLRLRAPAVRACAPASEEVDVVVVGAGLGGLSCAGLLASQGLKVAVLESHYEIGGCAHEFNVNMDGKPVPSELLAKKPQPVFKFEAGPSLYSGLSADASPNPLKHIFQMVGEEPEWINYDTWGAHLPEVPEGYELSIGAENFMEILRRYGGPTAREDWDRLAEQLMPLTKGVTALPSTAVRGDAGVLLTLGARYPRAFLDVILNAQKITAPFDLEAYGVRDPFLKNYLDLIAFLLQGLPSNGTLTAVMAFMVDEFYKPDAVMDFPKGGSGAMAAALARGVTKHAGCSVRTSTPVEEVVVEEGRAAGVRLKGGGLLRAKRAVADLHNTFRMVPEGAHAGFDEERDALLAPAAPVYSDDDGPADGAGLPLCKSFMHLHLGVRADAMPPDLPPQWTVVNSWDVPIDAPGNVIVSVPSILDPSLAPEGHHVIHAYTAGNEPYHIWERFEGVDTNKDAAYLALKEERAAPMWEAIRRRVPRVEEGVVVRQIGTPLTHARFLRRHRGNYGLALAAGGGFEFPKVTTPLPGLFRCGDSTTAGIGVPAVASSGAQCANALLSVWEQLKMNDKIKMPSSAGEPLLQRR</sequence>
<dbReference type="Gene3D" id="3.50.50.60">
    <property type="entry name" value="FAD/NAD(P)-binding domain"/>
    <property type="match status" value="2"/>
</dbReference>
<feature type="chain" id="PRO_5044218855" description="Amine oxidase domain-containing protein" evidence="1">
    <location>
        <begin position="22"/>
        <end position="609"/>
    </location>
</feature>
<proteinExistence type="predicted"/>
<name>A0A0D3K7K6_EMIH1</name>
<dbReference type="GO" id="GO:0016116">
    <property type="term" value="P:carotenoid metabolic process"/>
    <property type="evidence" value="ECO:0007669"/>
    <property type="project" value="InterPro"/>
</dbReference>
<reference evidence="2" key="2">
    <citation type="submission" date="2024-10" db="UniProtKB">
        <authorList>
            <consortium name="EnsemblProtists"/>
        </authorList>
    </citation>
    <scope>IDENTIFICATION</scope>
</reference>
<keyword evidence="3" id="KW-1185">Reference proteome</keyword>
<dbReference type="PANTHER" id="PTHR46313:SF3">
    <property type="entry name" value="PROLYCOPENE ISOMERASE, CHLOROPLASTIC"/>
    <property type="match status" value="1"/>
</dbReference>
<dbReference type="EnsemblProtists" id="EOD31741">
    <property type="protein sequence ID" value="EOD31741"/>
    <property type="gene ID" value="EMIHUDRAFT_456198"/>
</dbReference>
<dbReference type="GeneID" id="17277013"/>
<organism evidence="2 3">
    <name type="scientific">Emiliania huxleyi (strain CCMP1516)</name>
    <dbReference type="NCBI Taxonomy" id="280463"/>
    <lineage>
        <taxon>Eukaryota</taxon>
        <taxon>Haptista</taxon>
        <taxon>Haptophyta</taxon>
        <taxon>Prymnesiophyceae</taxon>
        <taxon>Isochrysidales</taxon>
        <taxon>Noelaerhabdaceae</taxon>
        <taxon>Emiliania</taxon>
    </lineage>
</organism>
<evidence type="ECO:0000313" key="2">
    <source>
        <dbReference type="EnsemblProtists" id="EOD31741"/>
    </source>
</evidence>
<dbReference type="InterPro" id="IPR045892">
    <property type="entry name" value="CrtISO-like"/>
</dbReference>
<dbReference type="SUPFAM" id="SSF51905">
    <property type="entry name" value="FAD/NAD(P)-binding domain"/>
    <property type="match status" value="1"/>
</dbReference>
<dbReference type="STRING" id="2903.R1F8K9"/>
<keyword evidence="1" id="KW-0732">Signal</keyword>
<reference evidence="3" key="1">
    <citation type="journal article" date="2013" name="Nature">
        <title>Pan genome of the phytoplankton Emiliania underpins its global distribution.</title>
        <authorList>
            <person name="Read B.A."/>
            <person name="Kegel J."/>
            <person name="Klute M.J."/>
            <person name="Kuo A."/>
            <person name="Lefebvre S.C."/>
            <person name="Maumus F."/>
            <person name="Mayer C."/>
            <person name="Miller J."/>
            <person name="Monier A."/>
            <person name="Salamov A."/>
            <person name="Young J."/>
            <person name="Aguilar M."/>
            <person name="Claverie J.M."/>
            <person name="Frickenhaus S."/>
            <person name="Gonzalez K."/>
            <person name="Herman E.K."/>
            <person name="Lin Y.C."/>
            <person name="Napier J."/>
            <person name="Ogata H."/>
            <person name="Sarno A.F."/>
            <person name="Shmutz J."/>
            <person name="Schroeder D."/>
            <person name="de Vargas C."/>
            <person name="Verret F."/>
            <person name="von Dassow P."/>
            <person name="Valentin K."/>
            <person name="Van de Peer Y."/>
            <person name="Wheeler G."/>
            <person name="Dacks J.B."/>
            <person name="Delwiche C.F."/>
            <person name="Dyhrman S.T."/>
            <person name="Glockner G."/>
            <person name="John U."/>
            <person name="Richards T."/>
            <person name="Worden A.Z."/>
            <person name="Zhang X."/>
            <person name="Grigoriev I.V."/>
            <person name="Allen A.E."/>
            <person name="Bidle K."/>
            <person name="Borodovsky M."/>
            <person name="Bowler C."/>
            <person name="Brownlee C."/>
            <person name="Cock J.M."/>
            <person name="Elias M."/>
            <person name="Gladyshev V.N."/>
            <person name="Groth M."/>
            <person name="Guda C."/>
            <person name="Hadaegh A."/>
            <person name="Iglesias-Rodriguez M.D."/>
            <person name="Jenkins J."/>
            <person name="Jones B.M."/>
            <person name="Lawson T."/>
            <person name="Leese F."/>
            <person name="Lindquist E."/>
            <person name="Lobanov A."/>
            <person name="Lomsadze A."/>
            <person name="Malik S.B."/>
            <person name="Marsh M.E."/>
            <person name="Mackinder L."/>
            <person name="Mock T."/>
            <person name="Mueller-Roeber B."/>
            <person name="Pagarete A."/>
            <person name="Parker M."/>
            <person name="Probert I."/>
            <person name="Quesneville H."/>
            <person name="Raines C."/>
            <person name="Rensing S.A."/>
            <person name="Riano-Pachon D.M."/>
            <person name="Richier S."/>
            <person name="Rokitta S."/>
            <person name="Shiraiwa Y."/>
            <person name="Soanes D.M."/>
            <person name="van der Giezen M."/>
            <person name="Wahlund T.M."/>
            <person name="Williams B."/>
            <person name="Wilson W."/>
            <person name="Wolfe G."/>
            <person name="Wurch L.L."/>
        </authorList>
    </citation>
    <scope>NUCLEOTIDE SEQUENCE</scope>
</reference>
<dbReference type="HOGENOM" id="CLU_019722_4_0_1"/>
<dbReference type="eggNOG" id="KOG4254">
    <property type="taxonomic scope" value="Eukaryota"/>
</dbReference>
<dbReference type="KEGG" id="ehx:EMIHUDRAFT_456198"/>
<dbReference type="Proteomes" id="UP000013827">
    <property type="component" value="Unassembled WGS sequence"/>
</dbReference>
<dbReference type="InterPro" id="IPR036188">
    <property type="entry name" value="FAD/NAD-bd_sf"/>
</dbReference>
<dbReference type="AlphaFoldDB" id="A0A0D3K7K6"/>
<feature type="signal peptide" evidence="1">
    <location>
        <begin position="1"/>
        <end position="21"/>
    </location>
</feature>
<dbReference type="RefSeq" id="XP_005784170.1">
    <property type="nucleotide sequence ID" value="XM_005784113.1"/>
</dbReference>